<dbReference type="Gene3D" id="3.40.50.1970">
    <property type="match status" value="1"/>
</dbReference>
<dbReference type="FunCoup" id="Q0EW79">
    <property type="interactions" value="447"/>
</dbReference>
<dbReference type="InterPro" id="IPR039697">
    <property type="entry name" value="Alcohol_dehydrogenase_Fe"/>
</dbReference>
<dbReference type="SUPFAM" id="SSF56796">
    <property type="entry name" value="Dehydroquinate synthase-like"/>
    <property type="match status" value="1"/>
</dbReference>
<evidence type="ECO:0000259" key="3">
    <source>
        <dbReference type="Pfam" id="PF00465"/>
    </source>
</evidence>
<dbReference type="STRING" id="314344.AL013_05765"/>
<dbReference type="InParanoid" id="Q0EW79"/>
<accession>Q0EW79</accession>
<dbReference type="GO" id="GO:0046872">
    <property type="term" value="F:metal ion binding"/>
    <property type="evidence" value="ECO:0007669"/>
    <property type="project" value="InterPro"/>
</dbReference>
<organism evidence="5 6">
    <name type="scientific">Mariprofundus ferrooxydans PV-1</name>
    <dbReference type="NCBI Taxonomy" id="314345"/>
    <lineage>
        <taxon>Bacteria</taxon>
        <taxon>Pseudomonadati</taxon>
        <taxon>Pseudomonadota</taxon>
        <taxon>Candidatius Mariprofundia</taxon>
        <taxon>Mariprofundales</taxon>
        <taxon>Mariprofundaceae</taxon>
        <taxon>Mariprofundus</taxon>
    </lineage>
</organism>
<evidence type="ECO:0000313" key="5">
    <source>
        <dbReference type="EMBL" id="EAU53592.1"/>
    </source>
</evidence>
<comment type="similarity">
    <text evidence="1">Belongs to the iron-containing alcohol dehydrogenase family.</text>
</comment>
<comment type="caution">
    <text evidence="5">The sequence shown here is derived from an EMBL/GenBank/DDBJ whole genome shotgun (WGS) entry which is preliminary data.</text>
</comment>
<dbReference type="AlphaFoldDB" id="Q0EW79"/>
<dbReference type="PANTHER" id="PTHR11496">
    <property type="entry name" value="ALCOHOL DEHYDROGENASE"/>
    <property type="match status" value="1"/>
</dbReference>
<gene>
    <name evidence="5" type="ORF">SPV1_03103</name>
</gene>
<evidence type="ECO:0000259" key="4">
    <source>
        <dbReference type="Pfam" id="PF25137"/>
    </source>
</evidence>
<feature type="domain" description="Alcohol dehydrogenase iron-type/glycerol dehydrogenase GldA" evidence="3">
    <location>
        <begin position="12"/>
        <end position="181"/>
    </location>
</feature>
<dbReference type="Proteomes" id="UP000005297">
    <property type="component" value="Unassembled WGS sequence"/>
</dbReference>
<keyword evidence="2" id="KW-0560">Oxidoreductase</keyword>
<sequence length="234" mass="24408">MSESFSFAATPHIHFGVGKRHELEKVIASFGRRVLLVTGAASFEASGYGQLLLDNLQAQFELRRVRVSGEPSPQLVDQAVAGYAGWLPDCVVAIGGGSVIDAAKAIAGLLPSGASVMEYLEGVGRGSIYNGPSTPFIALPTTAGTGGETSKNAVLSVVGKNGFKKSFRHDLLVARVIILDPELSLGCPPDVTAACGMDALTQLLESYLSSDASPITDALALSGLAHVRESLIRR</sequence>
<dbReference type="eggNOG" id="COG1454">
    <property type="taxonomic scope" value="Bacteria"/>
</dbReference>
<dbReference type="HOGENOM" id="CLU_1183892_0_0_0"/>
<dbReference type="InterPro" id="IPR056798">
    <property type="entry name" value="ADH_Fe_C"/>
</dbReference>
<dbReference type="EMBL" id="AATS01000021">
    <property type="protein sequence ID" value="EAU53592.1"/>
    <property type="molecule type" value="Genomic_DNA"/>
</dbReference>
<reference evidence="5 6" key="1">
    <citation type="submission" date="2006-09" db="EMBL/GenBank/DDBJ databases">
        <authorList>
            <person name="Emerson D."/>
            <person name="Ferriera S."/>
            <person name="Johnson J."/>
            <person name="Kravitz S."/>
            <person name="Halpern A."/>
            <person name="Remington K."/>
            <person name="Beeson K."/>
            <person name="Tran B."/>
            <person name="Rogers Y.-H."/>
            <person name="Friedman R."/>
            <person name="Venter J.C."/>
        </authorList>
    </citation>
    <scope>NUCLEOTIDE SEQUENCE [LARGE SCALE GENOMIC DNA]</scope>
    <source>
        <strain evidence="5 6">PV-1</strain>
    </source>
</reference>
<proteinExistence type="inferred from homology"/>
<feature type="domain" description="Fe-containing alcohol dehydrogenase-like C-terminal" evidence="4">
    <location>
        <begin position="192"/>
        <end position="231"/>
    </location>
</feature>
<dbReference type="Pfam" id="PF25137">
    <property type="entry name" value="ADH_Fe_C"/>
    <property type="match status" value="1"/>
</dbReference>
<evidence type="ECO:0000313" key="6">
    <source>
        <dbReference type="Proteomes" id="UP000005297"/>
    </source>
</evidence>
<dbReference type="PANTHER" id="PTHR11496:SF102">
    <property type="entry name" value="ALCOHOL DEHYDROGENASE 4"/>
    <property type="match status" value="1"/>
</dbReference>
<dbReference type="GO" id="GO:0004022">
    <property type="term" value="F:alcohol dehydrogenase (NAD+) activity"/>
    <property type="evidence" value="ECO:0007669"/>
    <property type="project" value="TreeGrafter"/>
</dbReference>
<protein>
    <submittedName>
        <fullName evidence="5">Iron-containing alcohol dehydrogenase</fullName>
    </submittedName>
</protein>
<evidence type="ECO:0000256" key="2">
    <source>
        <dbReference type="ARBA" id="ARBA00023002"/>
    </source>
</evidence>
<dbReference type="Gene3D" id="1.20.1090.10">
    <property type="entry name" value="Dehydroquinate synthase-like - alpha domain"/>
    <property type="match status" value="1"/>
</dbReference>
<keyword evidence="6" id="KW-1185">Reference proteome</keyword>
<evidence type="ECO:0000256" key="1">
    <source>
        <dbReference type="ARBA" id="ARBA00007358"/>
    </source>
</evidence>
<dbReference type="InterPro" id="IPR001670">
    <property type="entry name" value="ADH_Fe/GldA"/>
</dbReference>
<dbReference type="Pfam" id="PF00465">
    <property type="entry name" value="Fe-ADH"/>
    <property type="match status" value="1"/>
</dbReference>
<name>Q0EW79_9PROT</name>